<dbReference type="Pfam" id="PF12146">
    <property type="entry name" value="Hydrolase_4"/>
    <property type="match status" value="1"/>
</dbReference>
<dbReference type="Gene3D" id="3.40.50.1820">
    <property type="entry name" value="alpha/beta hydrolase"/>
    <property type="match status" value="1"/>
</dbReference>
<feature type="domain" description="Serine aminopeptidase S33" evidence="2">
    <location>
        <begin position="41"/>
        <end position="277"/>
    </location>
</feature>
<dbReference type="AlphaFoldDB" id="Q2SC65"/>
<dbReference type="PANTHER" id="PTHR22946">
    <property type="entry name" value="DIENELACTONE HYDROLASE DOMAIN-CONTAINING PROTEIN-RELATED"/>
    <property type="match status" value="1"/>
</dbReference>
<dbReference type="eggNOG" id="COG1073">
    <property type="taxonomic scope" value="Bacteria"/>
</dbReference>
<dbReference type="PANTHER" id="PTHR22946:SF9">
    <property type="entry name" value="POLYKETIDE TRANSFERASE AF380"/>
    <property type="match status" value="1"/>
</dbReference>
<evidence type="ECO:0000313" key="4">
    <source>
        <dbReference type="Proteomes" id="UP000000238"/>
    </source>
</evidence>
<accession>Q2SC65</accession>
<evidence type="ECO:0000259" key="2">
    <source>
        <dbReference type="Pfam" id="PF12146"/>
    </source>
</evidence>
<protein>
    <submittedName>
        <fullName evidence="3">Hydrolase of the alpha/beta superfamily</fullName>
    </submittedName>
</protein>
<dbReference type="ESTHER" id="hahch-q2sc65">
    <property type="family name" value="6_AlphaBeta_hydrolase"/>
</dbReference>
<dbReference type="GO" id="GO:0052689">
    <property type="term" value="F:carboxylic ester hydrolase activity"/>
    <property type="evidence" value="ECO:0007669"/>
    <property type="project" value="UniProtKB-ARBA"/>
</dbReference>
<name>Q2SC65_HAHCH</name>
<dbReference type="InterPro" id="IPR022742">
    <property type="entry name" value="Hydrolase_4"/>
</dbReference>
<dbReference type="Proteomes" id="UP000000238">
    <property type="component" value="Chromosome"/>
</dbReference>
<organism evidence="3 4">
    <name type="scientific">Hahella chejuensis (strain KCTC 2396)</name>
    <dbReference type="NCBI Taxonomy" id="349521"/>
    <lineage>
        <taxon>Bacteria</taxon>
        <taxon>Pseudomonadati</taxon>
        <taxon>Pseudomonadota</taxon>
        <taxon>Gammaproteobacteria</taxon>
        <taxon>Oceanospirillales</taxon>
        <taxon>Hahellaceae</taxon>
        <taxon>Hahella</taxon>
    </lineage>
</organism>
<proteinExistence type="predicted"/>
<dbReference type="InterPro" id="IPR050261">
    <property type="entry name" value="FrsA_esterase"/>
</dbReference>
<evidence type="ECO:0000256" key="1">
    <source>
        <dbReference type="ARBA" id="ARBA00022801"/>
    </source>
</evidence>
<reference evidence="3 4" key="1">
    <citation type="journal article" date="2005" name="Nucleic Acids Res.">
        <title>Genomic blueprint of Hahella chejuensis, a marine microbe producing an algicidal agent.</title>
        <authorList>
            <person name="Jeong H."/>
            <person name="Yim J.H."/>
            <person name="Lee C."/>
            <person name="Choi S.-H."/>
            <person name="Park Y.K."/>
            <person name="Yoon S.H."/>
            <person name="Hur C.-G."/>
            <person name="Kang H.-Y."/>
            <person name="Kim D."/>
            <person name="Lee H.H."/>
            <person name="Park K.H."/>
            <person name="Park S.-H."/>
            <person name="Park H.-S."/>
            <person name="Lee H.K."/>
            <person name="Oh T.K."/>
            <person name="Kim J.F."/>
        </authorList>
    </citation>
    <scope>NUCLEOTIDE SEQUENCE [LARGE SCALE GENOMIC DNA]</scope>
    <source>
        <strain evidence="3 4">KCTC 2396</strain>
    </source>
</reference>
<gene>
    <name evidence="3" type="ordered locus">HCH_05076</name>
</gene>
<dbReference type="STRING" id="349521.HCH_05076"/>
<keyword evidence="4" id="KW-1185">Reference proteome</keyword>
<sequence length="294" mass="32207">MDMQNLLPIVQQEPVQFSSQGDELVGRLFLPAREGRFPAAIICHGAFGYKEHFYELAEALAHRGIAALALDMRGHGESEGPRFHVNMQAWRADVAAALEYLKSRREIESHHIGALGFSSGGTAVLEAAAQGASLRALVTLSATVRNVLTWWQWPFFKTANLVGAFKRRLGFGDLRLPLAFALKSVPAAVDPRINASIVGDPYLVQAYSGLPIPGAIECFIVDTFRRTKNVQCPVCVIHGAEDRVDPPASAKLLYDNLRGSKALHIVADSGHVGHMDKKKGEIIQLTCDWFADRL</sequence>
<dbReference type="HOGENOM" id="CLU_945830_0_0_6"/>
<dbReference type="SUPFAM" id="SSF53474">
    <property type="entry name" value="alpha/beta-Hydrolases"/>
    <property type="match status" value="1"/>
</dbReference>
<dbReference type="EMBL" id="CP000155">
    <property type="protein sequence ID" value="ABC31759.1"/>
    <property type="molecule type" value="Genomic_DNA"/>
</dbReference>
<dbReference type="InterPro" id="IPR029058">
    <property type="entry name" value="AB_hydrolase_fold"/>
</dbReference>
<evidence type="ECO:0000313" key="3">
    <source>
        <dbReference type="EMBL" id="ABC31759.1"/>
    </source>
</evidence>
<dbReference type="KEGG" id="hch:HCH_05076"/>
<keyword evidence="1 3" id="KW-0378">Hydrolase</keyword>